<accession>A0ABV7HS49</accession>
<dbReference type="PROSITE" id="PS00584">
    <property type="entry name" value="PFKB_KINASES_2"/>
    <property type="match status" value="1"/>
</dbReference>
<evidence type="ECO:0000259" key="4">
    <source>
        <dbReference type="Pfam" id="PF00294"/>
    </source>
</evidence>
<dbReference type="InterPro" id="IPR002173">
    <property type="entry name" value="Carboh/pur_kinase_PfkB_CS"/>
</dbReference>
<evidence type="ECO:0000256" key="1">
    <source>
        <dbReference type="ARBA" id="ARBA00010688"/>
    </source>
</evidence>
<keyword evidence="2" id="KW-0808">Transferase</keyword>
<dbReference type="InterPro" id="IPR050306">
    <property type="entry name" value="PfkB_Carbo_kinase"/>
</dbReference>
<comment type="caution">
    <text evidence="5">The sequence shown here is derived from an EMBL/GenBank/DDBJ whole genome shotgun (WGS) entry which is preliminary data.</text>
</comment>
<dbReference type="GO" id="GO:0016301">
    <property type="term" value="F:kinase activity"/>
    <property type="evidence" value="ECO:0007669"/>
    <property type="project" value="UniProtKB-KW"/>
</dbReference>
<dbReference type="CDD" id="cd01166">
    <property type="entry name" value="KdgK"/>
    <property type="match status" value="1"/>
</dbReference>
<dbReference type="InterPro" id="IPR011611">
    <property type="entry name" value="PfkB_dom"/>
</dbReference>
<dbReference type="InterPro" id="IPR029056">
    <property type="entry name" value="Ribokinase-like"/>
</dbReference>
<name>A0ABV7HS49_9GAMM</name>
<feature type="domain" description="Carbohydrate kinase PfkB" evidence="4">
    <location>
        <begin position="15"/>
        <end position="295"/>
    </location>
</feature>
<gene>
    <name evidence="5" type="ORF">ACFOEB_09845</name>
</gene>
<dbReference type="RefSeq" id="WP_382416229.1">
    <property type="nucleotide sequence ID" value="NZ_AP031500.1"/>
</dbReference>
<proteinExistence type="inferred from homology"/>
<dbReference type="Proteomes" id="UP001595548">
    <property type="component" value="Unassembled WGS sequence"/>
</dbReference>
<dbReference type="PANTHER" id="PTHR43085">
    <property type="entry name" value="HEXOKINASE FAMILY MEMBER"/>
    <property type="match status" value="1"/>
</dbReference>
<dbReference type="EMBL" id="JBHRTL010000006">
    <property type="protein sequence ID" value="MFC3155499.1"/>
    <property type="molecule type" value="Genomic_DNA"/>
</dbReference>
<dbReference type="Gene3D" id="3.40.1190.20">
    <property type="match status" value="1"/>
</dbReference>
<keyword evidence="6" id="KW-1185">Reference proteome</keyword>
<evidence type="ECO:0000313" key="5">
    <source>
        <dbReference type="EMBL" id="MFC3155499.1"/>
    </source>
</evidence>
<dbReference type="SUPFAM" id="SSF53613">
    <property type="entry name" value="Ribokinase-like"/>
    <property type="match status" value="1"/>
</dbReference>
<comment type="similarity">
    <text evidence="1">Belongs to the carbohydrate kinase PfkB family.</text>
</comment>
<evidence type="ECO:0000256" key="3">
    <source>
        <dbReference type="ARBA" id="ARBA00022777"/>
    </source>
</evidence>
<dbReference type="Pfam" id="PF00294">
    <property type="entry name" value="PfkB"/>
    <property type="match status" value="1"/>
</dbReference>
<dbReference type="PANTHER" id="PTHR43085:SF15">
    <property type="entry name" value="2-DEHYDRO-3-DEOXYGLUCONOKINASE"/>
    <property type="match status" value="1"/>
</dbReference>
<organism evidence="5 6">
    <name type="scientific">Gilvimarinus japonicus</name>
    <dbReference type="NCBI Taxonomy" id="1796469"/>
    <lineage>
        <taxon>Bacteria</taxon>
        <taxon>Pseudomonadati</taxon>
        <taxon>Pseudomonadota</taxon>
        <taxon>Gammaproteobacteria</taxon>
        <taxon>Cellvibrionales</taxon>
        <taxon>Cellvibrionaceae</taxon>
        <taxon>Gilvimarinus</taxon>
    </lineage>
</organism>
<reference evidence="6" key="1">
    <citation type="journal article" date="2019" name="Int. J. Syst. Evol. Microbiol.">
        <title>The Global Catalogue of Microorganisms (GCM) 10K type strain sequencing project: providing services to taxonomists for standard genome sequencing and annotation.</title>
        <authorList>
            <consortium name="The Broad Institute Genomics Platform"/>
            <consortium name="The Broad Institute Genome Sequencing Center for Infectious Disease"/>
            <person name="Wu L."/>
            <person name="Ma J."/>
        </authorList>
    </citation>
    <scope>NUCLEOTIDE SEQUENCE [LARGE SCALE GENOMIC DNA]</scope>
    <source>
        <strain evidence="6">KCTC 52141</strain>
    </source>
</reference>
<keyword evidence="3 5" id="KW-0418">Kinase</keyword>
<evidence type="ECO:0000313" key="6">
    <source>
        <dbReference type="Proteomes" id="UP001595548"/>
    </source>
</evidence>
<protein>
    <submittedName>
        <fullName evidence="5">Sugar kinase</fullName>
    </submittedName>
</protein>
<sequence length="309" mass="33594">MSNILIFGESMLELTTKEGPLMRRAYAGDVFSVAVYLARLAPPALKVKMLSATGSDALSQGLRAALEHEGVDTDCMATHPSKHLGLYMVQNDSSGEREFTYWRSNSAARDAIKLIDLYAIATPDHLFFSGISLAILDPASRFTFKRWVADLKKLGTTVIFDANFRPALWQSESEYLTEYRWAFSACDIALPGMDDLQQIFRCESAQQACELLSAYDIQEIIIKNGPDSILYRNGAQQGEFQVPKVNLIVDTTAAGDSFNAAYLASRIGGSSTPEAIAAGCRMSAKVIGHSGAIMANDNTASGPAYMTMA</sequence>
<evidence type="ECO:0000256" key="2">
    <source>
        <dbReference type="ARBA" id="ARBA00022679"/>
    </source>
</evidence>